<feature type="transmembrane region" description="Helical" evidence="1">
    <location>
        <begin position="285"/>
        <end position="303"/>
    </location>
</feature>
<evidence type="ECO:0000313" key="3">
    <source>
        <dbReference type="Proteomes" id="UP000648984"/>
    </source>
</evidence>
<feature type="transmembrane region" description="Helical" evidence="1">
    <location>
        <begin position="388"/>
        <end position="408"/>
    </location>
</feature>
<evidence type="ECO:0000256" key="1">
    <source>
        <dbReference type="SAM" id="Phobius"/>
    </source>
</evidence>
<name>A0ABX1QC03_9RHOO</name>
<feature type="transmembrane region" description="Helical" evidence="1">
    <location>
        <begin position="88"/>
        <end position="110"/>
    </location>
</feature>
<reference evidence="2 3" key="1">
    <citation type="submission" date="2019-12" db="EMBL/GenBank/DDBJ databases">
        <title>Comparative genomics gives insights into the taxonomy of the Azoarcus-Aromatoleum group and reveals separate origins of nif in the plant-associated Azoarcus and non-plant-associated Aromatoleum sub-groups.</title>
        <authorList>
            <person name="Lafos M."/>
            <person name="Maluk M."/>
            <person name="Batista M."/>
            <person name="Junghare M."/>
            <person name="Carmona M."/>
            <person name="Faoro H."/>
            <person name="Cruz L.M."/>
            <person name="Battistoni F."/>
            <person name="De Souza E."/>
            <person name="Pedrosa F."/>
            <person name="Chen W.-M."/>
            <person name="Poole P.S."/>
            <person name="Dixon R.A."/>
            <person name="James E.K."/>
        </authorList>
    </citation>
    <scope>NUCLEOTIDE SEQUENCE [LARGE SCALE GENOMIC DNA]</scope>
    <source>
        <strain evidence="2 3">22Lin</strain>
    </source>
</reference>
<dbReference type="RefSeq" id="WP_169260195.1">
    <property type="nucleotide sequence ID" value="NZ_WTVQ01000013.1"/>
</dbReference>
<proteinExistence type="predicted"/>
<evidence type="ECO:0008006" key="4">
    <source>
        <dbReference type="Google" id="ProtNLM"/>
    </source>
</evidence>
<feature type="transmembrane region" description="Helical" evidence="1">
    <location>
        <begin position="309"/>
        <end position="342"/>
    </location>
</feature>
<feature type="transmembrane region" description="Helical" evidence="1">
    <location>
        <begin position="363"/>
        <end position="382"/>
    </location>
</feature>
<dbReference type="Proteomes" id="UP000648984">
    <property type="component" value="Unassembled WGS sequence"/>
</dbReference>
<feature type="transmembrane region" description="Helical" evidence="1">
    <location>
        <begin position="116"/>
        <end position="139"/>
    </location>
</feature>
<feature type="transmembrane region" description="Helical" evidence="1">
    <location>
        <begin position="52"/>
        <end position="76"/>
    </location>
</feature>
<keyword evidence="3" id="KW-1185">Reference proteome</keyword>
<feature type="transmembrane region" description="Helical" evidence="1">
    <location>
        <begin position="246"/>
        <end position="265"/>
    </location>
</feature>
<dbReference type="EMBL" id="WTVQ01000013">
    <property type="protein sequence ID" value="NMG75050.1"/>
    <property type="molecule type" value="Genomic_DNA"/>
</dbReference>
<organism evidence="2 3">
    <name type="scientific">Aromatoleum diolicum</name>
    <dbReference type="NCBI Taxonomy" id="75796"/>
    <lineage>
        <taxon>Bacteria</taxon>
        <taxon>Pseudomonadati</taxon>
        <taxon>Pseudomonadota</taxon>
        <taxon>Betaproteobacteria</taxon>
        <taxon>Rhodocyclales</taxon>
        <taxon>Rhodocyclaceae</taxon>
        <taxon>Aromatoleum</taxon>
    </lineage>
</organism>
<gene>
    <name evidence="2" type="ORF">GPA25_09800</name>
</gene>
<feature type="transmembrane region" description="Helical" evidence="1">
    <location>
        <begin position="151"/>
        <end position="174"/>
    </location>
</feature>
<evidence type="ECO:0000313" key="2">
    <source>
        <dbReference type="EMBL" id="NMG75050.1"/>
    </source>
</evidence>
<keyword evidence="1" id="KW-1133">Transmembrane helix</keyword>
<feature type="transmembrane region" description="Helical" evidence="1">
    <location>
        <begin position="20"/>
        <end position="40"/>
    </location>
</feature>
<keyword evidence="1" id="KW-0812">Transmembrane</keyword>
<keyword evidence="1" id="KW-0472">Membrane</keyword>
<sequence>MIPAGQSLSYDSAPAFSTPLRFFLTAPAFGIATGATLLAVPELLDSRWTPGALAVTHLIAVGFMLSVMLGALLQILPVVAGAVIPLSGAVSTVVHLALTIGAICLAWGLGSGAHGYLVPATVLLGGALALFLIAAAVGLRRAPIAQATPRDLRLALLGFGIAVTLGIALALVLARDVTLPLLIVLKLHIGWALLGGAGVLLAATSWVVVPMFQITPNYPVALTRFWAMGTGSVLVLWSAAVLGELVSAEFALAIVLTGSCVAFAVSTLRLQRQSRRSVPDVTMRAFQLGMASFIAGLACVLVAHQSDQAVWPVLAGILVLHGGFVSVTVGMLYKIVPFLAWLHLTQEKGKAPNMKKLQPDTPVRRQLMAHAVALVMLVLAAVGGHAVLVRAAGVVLVIEFGWLLANLLKVIAAYRNARAAS</sequence>
<comment type="caution">
    <text evidence="2">The sequence shown here is derived from an EMBL/GenBank/DDBJ whole genome shotgun (WGS) entry which is preliminary data.</text>
</comment>
<feature type="transmembrane region" description="Helical" evidence="1">
    <location>
        <begin position="189"/>
        <end position="209"/>
    </location>
</feature>
<protein>
    <recommendedName>
        <fullName evidence="4">Transmembrane protein</fullName>
    </recommendedName>
</protein>
<feature type="transmembrane region" description="Helical" evidence="1">
    <location>
        <begin position="221"/>
        <end position="240"/>
    </location>
</feature>
<accession>A0ABX1QC03</accession>